<dbReference type="Proteomes" id="UP000464334">
    <property type="component" value="Chromosome"/>
</dbReference>
<proteinExistence type="predicted"/>
<dbReference type="EMBL" id="LR743530">
    <property type="protein sequence ID" value="CAA2409747.1"/>
    <property type="molecule type" value="Genomic_DNA"/>
</dbReference>
<keyword evidence="2" id="KW-1185">Reference proteome</keyword>
<reference evidence="1 2" key="1">
    <citation type="submission" date="2019-12" db="EMBL/GenBank/DDBJ databases">
        <authorList>
            <person name="Ansaldi M."/>
            <person name="Clavijo F."/>
        </authorList>
    </citation>
    <scope>NUCLEOTIDE SEQUENCE [LARGE SCALE GENOMIC DNA]</scope>
</reference>
<dbReference type="RefSeq" id="YP_010742763.1">
    <property type="nucleotide sequence ID" value="NC_073092.1"/>
</dbReference>
<organism evidence="1 2">
    <name type="scientific">Xanthomonas phage Suba</name>
    <dbReference type="NCBI Taxonomy" id="2674975"/>
    <lineage>
        <taxon>Viruses</taxon>
        <taxon>Duplodnaviria</taxon>
        <taxon>Heunggongvirae</taxon>
        <taxon>Uroviricota</taxon>
        <taxon>Caudoviricetes</taxon>
        <taxon>Stanbaylleyvirinae</taxon>
        <taxon>Subavirus</taxon>
        <taxon>Subavirus suba</taxon>
    </lineage>
</organism>
<accession>A0A679K3W0</accession>
<sequence>MAVRAKLADSQNFNANAIPFNEVCEVRSERNITGHQA</sequence>
<evidence type="ECO:0000313" key="1">
    <source>
        <dbReference type="EMBL" id="CAA2409747.1"/>
    </source>
</evidence>
<dbReference type="GeneID" id="79707303"/>
<evidence type="ECO:0000313" key="2">
    <source>
        <dbReference type="Proteomes" id="UP000464334"/>
    </source>
</evidence>
<protein>
    <submittedName>
        <fullName evidence="1">Uncharacterized protein</fullName>
    </submittedName>
</protein>
<dbReference type="KEGG" id="vg:79707303"/>
<name>A0A679K3W0_9CAUD</name>